<reference evidence="1" key="1">
    <citation type="submission" date="2023-04" db="EMBL/GenBank/DDBJ databases">
        <title>A chromosome-level genome assembly of the parasitoid wasp Eretmocerus hayati.</title>
        <authorList>
            <person name="Zhong Y."/>
            <person name="Liu S."/>
            <person name="Liu Y."/>
        </authorList>
    </citation>
    <scope>NUCLEOTIDE SEQUENCE</scope>
    <source>
        <strain evidence="1">ZJU_SS_LIU_2023</strain>
    </source>
</reference>
<keyword evidence="2" id="KW-1185">Reference proteome</keyword>
<protein>
    <submittedName>
        <fullName evidence="1">Uncharacterized protein</fullName>
    </submittedName>
</protein>
<comment type="caution">
    <text evidence="1">The sequence shown here is derived from an EMBL/GenBank/DDBJ whole genome shotgun (WGS) entry which is preliminary data.</text>
</comment>
<proteinExistence type="predicted"/>
<evidence type="ECO:0000313" key="1">
    <source>
        <dbReference type="EMBL" id="KAJ8665307.1"/>
    </source>
</evidence>
<evidence type="ECO:0000313" key="2">
    <source>
        <dbReference type="Proteomes" id="UP001239111"/>
    </source>
</evidence>
<dbReference type="Proteomes" id="UP001239111">
    <property type="component" value="Chromosome 4"/>
</dbReference>
<gene>
    <name evidence="1" type="ORF">QAD02_006969</name>
</gene>
<organism evidence="1 2">
    <name type="scientific">Eretmocerus hayati</name>
    <dbReference type="NCBI Taxonomy" id="131215"/>
    <lineage>
        <taxon>Eukaryota</taxon>
        <taxon>Metazoa</taxon>
        <taxon>Ecdysozoa</taxon>
        <taxon>Arthropoda</taxon>
        <taxon>Hexapoda</taxon>
        <taxon>Insecta</taxon>
        <taxon>Pterygota</taxon>
        <taxon>Neoptera</taxon>
        <taxon>Endopterygota</taxon>
        <taxon>Hymenoptera</taxon>
        <taxon>Apocrita</taxon>
        <taxon>Proctotrupomorpha</taxon>
        <taxon>Chalcidoidea</taxon>
        <taxon>Aphelinidae</taxon>
        <taxon>Aphelininae</taxon>
        <taxon>Eretmocerus</taxon>
    </lineage>
</organism>
<sequence>MKRSPEPLPPMKMNDQSISIRYVVRLIGNKHFTGWAGFPRLTASLRQWASSAQSDYWLAIKPENAPGTSCVIFTVGLCLDSCSTSITIKIYPSAFESRLKEYKYTSNNQETTSFMRASGQANFPKPGGQTLSPTPISQTVLSPYIFCCTPKQRRLR</sequence>
<dbReference type="EMBL" id="CM056744">
    <property type="protein sequence ID" value="KAJ8665307.1"/>
    <property type="molecule type" value="Genomic_DNA"/>
</dbReference>
<name>A0ACC2N4N7_9HYME</name>
<accession>A0ACC2N4N7</accession>